<dbReference type="PROSITE" id="PS51855">
    <property type="entry name" value="MGS"/>
    <property type="match status" value="1"/>
</dbReference>
<dbReference type="Proteomes" id="UP000009071">
    <property type="component" value="Chromosome"/>
</dbReference>
<dbReference type="GO" id="GO:0006189">
    <property type="term" value="P:'de novo' IMP biosynthetic process"/>
    <property type="evidence" value="ECO:0007669"/>
    <property type="project" value="TreeGrafter"/>
</dbReference>
<dbReference type="FunFam" id="3.40.50.1380:FF:000001">
    <property type="entry name" value="Bifunctional purine biosynthesis protein PurH"/>
    <property type="match status" value="1"/>
</dbReference>
<dbReference type="InterPro" id="IPR036914">
    <property type="entry name" value="MGS-like_dom_sf"/>
</dbReference>
<dbReference type="RefSeq" id="WP_015863106.1">
    <property type="nucleotide sequence ID" value="NC_012796.1"/>
</dbReference>
<keyword evidence="7" id="KW-1185">Reference proteome</keyword>
<evidence type="ECO:0000256" key="4">
    <source>
        <dbReference type="ARBA" id="ARBA00023268"/>
    </source>
</evidence>
<feature type="domain" description="MGS-like" evidence="5">
    <location>
        <begin position="1"/>
        <end position="148"/>
    </location>
</feature>
<dbReference type="GO" id="GO:0003937">
    <property type="term" value="F:IMP cyclohydrolase activity"/>
    <property type="evidence" value="ECO:0007669"/>
    <property type="project" value="InterPro"/>
</dbReference>
<dbReference type="OrthoDB" id="9802065at2"/>
<dbReference type="SUPFAM" id="SSF52335">
    <property type="entry name" value="Methylglyoxal synthase-like"/>
    <property type="match status" value="1"/>
</dbReference>
<dbReference type="Gene3D" id="3.40.50.1380">
    <property type="entry name" value="Methylglyoxal synthase-like domain"/>
    <property type="match status" value="1"/>
</dbReference>
<keyword evidence="3" id="KW-0378">Hydrolase</keyword>
<keyword evidence="1" id="KW-0808">Transferase</keyword>
<proteinExistence type="predicted"/>
<dbReference type="KEGG" id="dma:DMR_45000"/>
<keyword evidence="2" id="KW-0658">Purine biosynthesis</keyword>
<dbReference type="Pfam" id="PF02142">
    <property type="entry name" value="MGS"/>
    <property type="match status" value="1"/>
</dbReference>
<keyword evidence="4" id="KW-0511">Multifunctional enzyme</keyword>
<dbReference type="CDD" id="cd01421">
    <property type="entry name" value="IMPCH"/>
    <property type="match status" value="1"/>
</dbReference>
<evidence type="ECO:0000313" key="7">
    <source>
        <dbReference type="Proteomes" id="UP000009071"/>
    </source>
</evidence>
<dbReference type="GO" id="GO:0004643">
    <property type="term" value="F:phosphoribosylaminoimidazolecarboxamide formyltransferase activity"/>
    <property type="evidence" value="ECO:0007669"/>
    <property type="project" value="InterPro"/>
</dbReference>
<dbReference type="STRING" id="573370.DMR_45000"/>
<accession>C4XRS5</accession>
<evidence type="ECO:0000256" key="3">
    <source>
        <dbReference type="ARBA" id="ARBA00022801"/>
    </source>
</evidence>
<dbReference type="Pfam" id="PF01808">
    <property type="entry name" value="AICARFT_IMPCHas"/>
    <property type="match status" value="1"/>
</dbReference>
<dbReference type="PANTHER" id="PTHR11692:SF0">
    <property type="entry name" value="BIFUNCTIONAL PURINE BIOSYNTHESIS PROTEIN ATIC"/>
    <property type="match status" value="1"/>
</dbReference>
<organism evidence="6 7">
    <name type="scientific">Solidesulfovibrio magneticus (strain ATCC 700980 / DSM 13731 / RS-1)</name>
    <name type="common">Desulfovibrio magneticus</name>
    <dbReference type="NCBI Taxonomy" id="573370"/>
    <lineage>
        <taxon>Bacteria</taxon>
        <taxon>Pseudomonadati</taxon>
        <taxon>Thermodesulfobacteriota</taxon>
        <taxon>Desulfovibrionia</taxon>
        <taxon>Desulfovibrionales</taxon>
        <taxon>Desulfovibrionaceae</taxon>
        <taxon>Solidesulfovibrio</taxon>
    </lineage>
</organism>
<dbReference type="AlphaFoldDB" id="C4XRS5"/>
<name>C4XRS5_SOLM1</name>
<evidence type="ECO:0000259" key="5">
    <source>
        <dbReference type="PROSITE" id="PS51855"/>
    </source>
</evidence>
<dbReference type="SMART" id="SM00851">
    <property type="entry name" value="MGS"/>
    <property type="match status" value="1"/>
</dbReference>
<dbReference type="eggNOG" id="COG0138">
    <property type="taxonomic scope" value="Bacteria"/>
</dbReference>
<dbReference type="HOGENOM" id="CLU_016316_2_1_7"/>
<dbReference type="GO" id="GO:0005829">
    <property type="term" value="C:cytosol"/>
    <property type="evidence" value="ECO:0007669"/>
    <property type="project" value="TreeGrafter"/>
</dbReference>
<sequence>MDFLPVKRALLSVTDKSGLPELARFLSAAGVELVSTGGTRKMLVEAGLPVTSVSDVTGFPEILNGRVKTLHPNVHGGILADKDNPEHVATLEKHGIAAFDMVVVNLYAFSKALEKGLPLPEMVEQIDIGGPTLLRASAKNFASILVVPDPAFYPEVMDALAQNGMKAPLALRQKTAAATFRQTSAYDDAIATYLAGA</sequence>
<evidence type="ECO:0000256" key="2">
    <source>
        <dbReference type="ARBA" id="ARBA00022755"/>
    </source>
</evidence>
<dbReference type="PANTHER" id="PTHR11692">
    <property type="entry name" value="BIFUNCTIONAL PURINE BIOSYNTHESIS PROTEIN PURH"/>
    <property type="match status" value="1"/>
</dbReference>
<evidence type="ECO:0000256" key="1">
    <source>
        <dbReference type="ARBA" id="ARBA00022679"/>
    </source>
</evidence>
<dbReference type="InterPro" id="IPR002695">
    <property type="entry name" value="PurH-like"/>
</dbReference>
<protein>
    <submittedName>
        <fullName evidence="6">IMP cyclohydrolase</fullName>
    </submittedName>
</protein>
<reference evidence="6 7" key="1">
    <citation type="journal article" date="2009" name="Genome Res.">
        <title>Whole genome sequence of Desulfovibrio magneticus strain RS-1 revealed common gene clusters in magnetotactic bacteria.</title>
        <authorList>
            <person name="Nakazawa H."/>
            <person name="Arakaki A."/>
            <person name="Narita-Yamada S."/>
            <person name="Yashiro I."/>
            <person name="Jinno K."/>
            <person name="Aoki N."/>
            <person name="Tsuruyama A."/>
            <person name="Okamura Y."/>
            <person name="Tanikawa S."/>
            <person name="Fujita N."/>
            <person name="Takeyama H."/>
            <person name="Matsunaga T."/>
        </authorList>
    </citation>
    <scope>NUCLEOTIDE SEQUENCE [LARGE SCALE GENOMIC DNA]</scope>
    <source>
        <strain evidence="7">ATCC 700980 / DSM 13731 / RS-1</strain>
    </source>
</reference>
<evidence type="ECO:0000313" key="6">
    <source>
        <dbReference type="EMBL" id="BAH77991.1"/>
    </source>
</evidence>
<dbReference type="EMBL" id="AP010904">
    <property type="protein sequence ID" value="BAH77991.1"/>
    <property type="molecule type" value="Genomic_DNA"/>
</dbReference>
<dbReference type="InterPro" id="IPR011607">
    <property type="entry name" value="MGS-like_dom"/>
</dbReference>
<gene>
    <name evidence="6" type="primary">purH</name>
    <name evidence="6" type="ordered locus">DMR_45000</name>
</gene>